<dbReference type="EMBL" id="JBHFFA010000006">
    <property type="protein sequence ID" value="KAL2622577.1"/>
    <property type="molecule type" value="Genomic_DNA"/>
</dbReference>
<feature type="compositionally biased region" description="Polar residues" evidence="2">
    <location>
        <begin position="76"/>
        <end position="85"/>
    </location>
</feature>
<protein>
    <submittedName>
        <fullName evidence="3">Uncharacterized protein</fullName>
    </submittedName>
</protein>
<evidence type="ECO:0000313" key="3">
    <source>
        <dbReference type="EMBL" id="KAL2622577.1"/>
    </source>
</evidence>
<feature type="compositionally biased region" description="Basic and acidic residues" evidence="2">
    <location>
        <begin position="1"/>
        <end position="12"/>
    </location>
</feature>
<evidence type="ECO:0000256" key="1">
    <source>
        <dbReference type="SAM" id="Coils"/>
    </source>
</evidence>
<reference evidence="3 4" key="1">
    <citation type="submission" date="2024-09" db="EMBL/GenBank/DDBJ databases">
        <title>Chromosome-scale assembly of Riccia fluitans.</title>
        <authorList>
            <person name="Paukszto L."/>
            <person name="Sawicki J."/>
            <person name="Karawczyk K."/>
            <person name="Piernik-Szablinska J."/>
            <person name="Szczecinska M."/>
            <person name="Mazdziarz M."/>
        </authorList>
    </citation>
    <scope>NUCLEOTIDE SEQUENCE [LARGE SCALE GENOMIC DNA]</scope>
    <source>
        <strain evidence="3">Rf_01</strain>
        <tissue evidence="3">Aerial parts of the thallus</tissue>
    </source>
</reference>
<accession>A0ABD1YAH8</accession>
<sequence>MNEQEEANKGPAHDSISPPEEAGRDPAGGGVSGEKDVAREVKEADPQQDDNSKIGENKEPIIDNTGENENEYPTEASGSQGVSQASRKHRRGAKDIRGMEKEDVKKMLRRLGRSEDSEGSAYGSASSGSFDDSILNRRSIKTLQSSVIRDHDIPMKIAYEQLEELAANAEKVKYAIEKNRNLLNVQVRKSNARYLRAAFTAWRLQLEWQKTKRRDMEWAKGRWRKSLLSKALKESRTRQRSRSLQSTFTAWKSTKEGGFGDRVGKDLTTDDFYKKRSKNIVALALAAWQGAISSKKQGEEYLKRVRLSLDKQLLGSAFDAFVDGCQESKRMHSREKRASLKMDSRRLKKYFDAWVCFMQVQAQRKMIRLQEHIVEVEKENDRVRQENQRLTHVIDSGDWGRKRIAELLQAGKILSGERDALTRLLGRMQRQHGFALTQQKLHEEEMQELKHQILSNKPHMRNKLLVKGASSFNSLMKAMKDDVLKNGTDPELLYTIDKLAMDEVTVFPDGDLHVKNMTNFDKGKGGWPARQESPGVHNSEDLTKLTGQTKRVSTPIRTRARPKTPVQNISARQEVTLMSDSLKYPRPKTPLKGRALGRFDYTQRLDHGVEQSAPPKVIDGDRNVLVKGAGYKREISPRSNLL</sequence>
<dbReference type="AlphaFoldDB" id="A0ABD1YAH8"/>
<proteinExistence type="predicted"/>
<name>A0ABD1YAH8_9MARC</name>
<feature type="compositionally biased region" description="Basic and acidic residues" evidence="2">
    <location>
        <begin position="93"/>
        <end position="103"/>
    </location>
</feature>
<evidence type="ECO:0000313" key="4">
    <source>
        <dbReference type="Proteomes" id="UP001605036"/>
    </source>
</evidence>
<feature type="region of interest" description="Disordered" evidence="2">
    <location>
        <begin position="1"/>
        <end position="103"/>
    </location>
</feature>
<keyword evidence="1" id="KW-0175">Coiled coil</keyword>
<dbReference type="Proteomes" id="UP001605036">
    <property type="component" value="Unassembled WGS sequence"/>
</dbReference>
<gene>
    <name evidence="3" type="ORF">R1flu_002782</name>
</gene>
<comment type="caution">
    <text evidence="3">The sequence shown here is derived from an EMBL/GenBank/DDBJ whole genome shotgun (WGS) entry which is preliminary data.</text>
</comment>
<organism evidence="3 4">
    <name type="scientific">Riccia fluitans</name>
    <dbReference type="NCBI Taxonomy" id="41844"/>
    <lineage>
        <taxon>Eukaryota</taxon>
        <taxon>Viridiplantae</taxon>
        <taxon>Streptophyta</taxon>
        <taxon>Embryophyta</taxon>
        <taxon>Marchantiophyta</taxon>
        <taxon>Marchantiopsida</taxon>
        <taxon>Marchantiidae</taxon>
        <taxon>Marchantiales</taxon>
        <taxon>Ricciaceae</taxon>
        <taxon>Riccia</taxon>
    </lineage>
</organism>
<evidence type="ECO:0000256" key="2">
    <source>
        <dbReference type="SAM" id="MobiDB-lite"/>
    </source>
</evidence>
<feature type="coiled-coil region" evidence="1">
    <location>
        <begin position="359"/>
        <end position="393"/>
    </location>
</feature>
<feature type="compositionally biased region" description="Basic and acidic residues" evidence="2">
    <location>
        <begin position="33"/>
        <end position="61"/>
    </location>
</feature>
<keyword evidence="4" id="KW-1185">Reference proteome</keyword>